<keyword evidence="2" id="KW-0805">Transcription regulation</keyword>
<dbReference type="Pfam" id="PF00126">
    <property type="entry name" value="HTH_1"/>
    <property type="match status" value="1"/>
</dbReference>
<dbReference type="InterPro" id="IPR058163">
    <property type="entry name" value="LysR-type_TF_proteobact-type"/>
</dbReference>
<dbReference type="PANTHER" id="PTHR30537">
    <property type="entry name" value="HTH-TYPE TRANSCRIPTIONAL REGULATOR"/>
    <property type="match status" value="1"/>
</dbReference>
<evidence type="ECO:0000259" key="5">
    <source>
        <dbReference type="PROSITE" id="PS50931"/>
    </source>
</evidence>
<dbReference type="SUPFAM" id="SSF46785">
    <property type="entry name" value="Winged helix' DNA-binding domain"/>
    <property type="match status" value="1"/>
</dbReference>
<comment type="similarity">
    <text evidence="1">Belongs to the LysR transcriptional regulatory family.</text>
</comment>
<keyword evidence="3" id="KW-0238">DNA-binding</keyword>
<reference evidence="6 7" key="1">
    <citation type="submission" date="2022-06" db="EMBL/GenBank/DDBJ databases">
        <title>Mesorhizobium sp. strain RP14 Genome sequencing and assembly.</title>
        <authorList>
            <person name="Kim I."/>
        </authorList>
    </citation>
    <scope>NUCLEOTIDE SEQUENCE [LARGE SCALE GENOMIC DNA]</scope>
    <source>
        <strain evidence="7">RP14(2022)</strain>
    </source>
</reference>
<evidence type="ECO:0000313" key="7">
    <source>
        <dbReference type="Proteomes" id="UP001205906"/>
    </source>
</evidence>
<dbReference type="CDD" id="cd08472">
    <property type="entry name" value="PBP2_CrgA_like_3"/>
    <property type="match status" value="1"/>
</dbReference>
<sequence length="297" mass="33167">MDHLSRMRLFVRVVERESFSAAATDLGLPRSTATEAVKSLEVHLGTRLLERTTRHVAPTLDGTDYYRRCVAILSDLDEAESALRDATPRGLLRVDAHGLFTRTFLLPGLPGFLARYPLIDLHLGQGDRLVDLVREGVDCVIRAGEPADSSMIRRKLGTIREITVASPDYLARHGTPCTPDDLEGHRAVGFVSSLTHDVLPLEFTEGEKLRHVRLPARITANDSETMTDLARLGFGLIQAPAYRFARDLEEGRFVEVLPLYPPSPTPLFALYPQNRQLASRLRVFLEWVSDTLGRADF</sequence>
<dbReference type="Proteomes" id="UP001205906">
    <property type="component" value="Unassembled WGS sequence"/>
</dbReference>
<accession>A0ABT1C1X4</accession>
<gene>
    <name evidence="6" type="ORF">NGM99_03350</name>
</gene>
<evidence type="ECO:0000313" key="6">
    <source>
        <dbReference type="EMBL" id="MCO6048822.1"/>
    </source>
</evidence>
<dbReference type="InterPro" id="IPR005119">
    <property type="entry name" value="LysR_subst-bd"/>
</dbReference>
<dbReference type="PANTHER" id="PTHR30537:SF72">
    <property type="entry name" value="LYSR FAMILY TRANSCRIPTIONAL REGULATOR"/>
    <property type="match status" value="1"/>
</dbReference>
<dbReference type="RefSeq" id="WP_252815996.1">
    <property type="nucleotide sequence ID" value="NZ_JAMXQS010000002.1"/>
</dbReference>
<organism evidence="6 7">
    <name type="scientific">Mesorhizobium liriopis</name>
    <dbReference type="NCBI Taxonomy" id="2953882"/>
    <lineage>
        <taxon>Bacteria</taxon>
        <taxon>Pseudomonadati</taxon>
        <taxon>Pseudomonadota</taxon>
        <taxon>Alphaproteobacteria</taxon>
        <taxon>Hyphomicrobiales</taxon>
        <taxon>Phyllobacteriaceae</taxon>
        <taxon>Mesorhizobium</taxon>
    </lineage>
</organism>
<evidence type="ECO:0000256" key="2">
    <source>
        <dbReference type="ARBA" id="ARBA00023015"/>
    </source>
</evidence>
<proteinExistence type="inferred from homology"/>
<comment type="caution">
    <text evidence="6">The sequence shown here is derived from an EMBL/GenBank/DDBJ whole genome shotgun (WGS) entry which is preliminary data.</text>
</comment>
<dbReference type="InterPro" id="IPR000847">
    <property type="entry name" value="LysR_HTH_N"/>
</dbReference>
<dbReference type="PROSITE" id="PS50931">
    <property type="entry name" value="HTH_LYSR"/>
    <property type="match status" value="1"/>
</dbReference>
<keyword evidence="4" id="KW-0804">Transcription</keyword>
<dbReference type="Gene3D" id="1.10.10.10">
    <property type="entry name" value="Winged helix-like DNA-binding domain superfamily/Winged helix DNA-binding domain"/>
    <property type="match status" value="1"/>
</dbReference>
<protein>
    <submittedName>
        <fullName evidence="6">LysR family transcriptional regulator</fullName>
    </submittedName>
</protein>
<evidence type="ECO:0000256" key="3">
    <source>
        <dbReference type="ARBA" id="ARBA00023125"/>
    </source>
</evidence>
<dbReference type="InterPro" id="IPR036388">
    <property type="entry name" value="WH-like_DNA-bd_sf"/>
</dbReference>
<dbReference type="SUPFAM" id="SSF53850">
    <property type="entry name" value="Periplasmic binding protein-like II"/>
    <property type="match status" value="1"/>
</dbReference>
<name>A0ABT1C1X4_9HYPH</name>
<evidence type="ECO:0000256" key="1">
    <source>
        <dbReference type="ARBA" id="ARBA00009437"/>
    </source>
</evidence>
<dbReference type="EMBL" id="JAMXQS010000002">
    <property type="protein sequence ID" value="MCO6048822.1"/>
    <property type="molecule type" value="Genomic_DNA"/>
</dbReference>
<dbReference type="Pfam" id="PF03466">
    <property type="entry name" value="LysR_substrate"/>
    <property type="match status" value="1"/>
</dbReference>
<dbReference type="Gene3D" id="3.40.190.290">
    <property type="match status" value="1"/>
</dbReference>
<keyword evidence="7" id="KW-1185">Reference proteome</keyword>
<dbReference type="InterPro" id="IPR036390">
    <property type="entry name" value="WH_DNA-bd_sf"/>
</dbReference>
<feature type="domain" description="HTH lysR-type" evidence="5">
    <location>
        <begin position="1"/>
        <end position="59"/>
    </location>
</feature>
<evidence type="ECO:0000256" key="4">
    <source>
        <dbReference type="ARBA" id="ARBA00023163"/>
    </source>
</evidence>